<dbReference type="EMBL" id="MRZV01000356">
    <property type="protein sequence ID" value="PIK51782.1"/>
    <property type="molecule type" value="Genomic_DNA"/>
</dbReference>
<evidence type="ECO:0000256" key="2">
    <source>
        <dbReference type="ARBA" id="ARBA00022703"/>
    </source>
</evidence>
<dbReference type="CDD" id="cd06845">
    <property type="entry name" value="Bcl-2_like"/>
    <property type="match status" value="1"/>
</dbReference>
<feature type="domain" description="Bcl-2 Bcl-2 homology region 1-3" evidence="4">
    <location>
        <begin position="76"/>
        <end position="169"/>
    </location>
</feature>
<reference evidence="5 6" key="1">
    <citation type="journal article" date="2017" name="PLoS Biol.">
        <title>The sea cucumber genome provides insights into morphological evolution and visceral regeneration.</title>
        <authorList>
            <person name="Zhang X."/>
            <person name="Sun L."/>
            <person name="Yuan J."/>
            <person name="Sun Y."/>
            <person name="Gao Y."/>
            <person name="Zhang L."/>
            <person name="Li S."/>
            <person name="Dai H."/>
            <person name="Hamel J.F."/>
            <person name="Liu C."/>
            <person name="Yu Y."/>
            <person name="Liu S."/>
            <person name="Lin W."/>
            <person name="Guo K."/>
            <person name="Jin S."/>
            <person name="Xu P."/>
            <person name="Storey K.B."/>
            <person name="Huan P."/>
            <person name="Zhang T."/>
            <person name="Zhou Y."/>
            <person name="Zhang J."/>
            <person name="Lin C."/>
            <person name="Li X."/>
            <person name="Xing L."/>
            <person name="Huo D."/>
            <person name="Sun M."/>
            <person name="Wang L."/>
            <person name="Mercier A."/>
            <person name="Li F."/>
            <person name="Yang H."/>
            <person name="Xiang J."/>
        </authorList>
    </citation>
    <scope>NUCLEOTIDE SEQUENCE [LARGE SCALE GENOMIC DNA]</scope>
    <source>
        <strain evidence="5">Shaxun</strain>
        <tissue evidence="5">Muscle</tissue>
    </source>
</reference>
<dbReference type="PANTHER" id="PTHR11256">
    <property type="entry name" value="BCL-2 RELATED"/>
    <property type="match status" value="1"/>
</dbReference>
<accession>A0A2G8KUY4</accession>
<dbReference type="GO" id="GO:0001836">
    <property type="term" value="P:release of cytochrome c from mitochondria"/>
    <property type="evidence" value="ECO:0007669"/>
    <property type="project" value="TreeGrafter"/>
</dbReference>
<evidence type="ECO:0000313" key="6">
    <source>
        <dbReference type="Proteomes" id="UP000230750"/>
    </source>
</evidence>
<sequence>MAKQSTVQTTTTVSPDLEENVNEQTEGIVQSFFYQRFQMDMQSSESELCVSTPSVPEFSQYQMNPLSPSTQIGRRLAEIGDQINDQYEGEFRSMITSLHITPSTAYSAFAGVARRDQLGRIAALLMFGYRIGMEVQRSFGQFINRIIQNLVKFIITEKISSWIASQGGWYSALTFRFDNNNVKAIVAITALAAFTVFAVWMTHR</sequence>
<keyword evidence="3" id="KW-1133">Transmembrane helix</keyword>
<dbReference type="SMART" id="SM00337">
    <property type="entry name" value="BCL"/>
    <property type="match status" value="1"/>
</dbReference>
<evidence type="ECO:0000259" key="4">
    <source>
        <dbReference type="SMART" id="SM00337"/>
    </source>
</evidence>
<keyword evidence="3" id="KW-0472">Membrane</keyword>
<evidence type="ECO:0000256" key="3">
    <source>
        <dbReference type="SAM" id="Phobius"/>
    </source>
</evidence>
<feature type="transmembrane region" description="Helical" evidence="3">
    <location>
        <begin position="184"/>
        <end position="202"/>
    </location>
</feature>
<dbReference type="GO" id="GO:0097192">
    <property type="term" value="P:extrinsic apoptotic signaling pathway in absence of ligand"/>
    <property type="evidence" value="ECO:0007669"/>
    <property type="project" value="TreeGrafter"/>
</dbReference>
<keyword evidence="6" id="KW-1185">Reference proteome</keyword>
<proteinExistence type="inferred from homology"/>
<dbReference type="Proteomes" id="UP000230750">
    <property type="component" value="Unassembled WGS sequence"/>
</dbReference>
<keyword evidence="3" id="KW-0812">Transmembrane</keyword>
<organism evidence="5 6">
    <name type="scientific">Stichopus japonicus</name>
    <name type="common">Sea cucumber</name>
    <dbReference type="NCBI Taxonomy" id="307972"/>
    <lineage>
        <taxon>Eukaryota</taxon>
        <taxon>Metazoa</taxon>
        <taxon>Echinodermata</taxon>
        <taxon>Eleutherozoa</taxon>
        <taxon>Echinozoa</taxon>
        <taxon>Holothuroidea</taxon>
        <taxon>Aspidochirotacea</taxon>
        <taxon>Aspidochirotida</taxon>
        <taxon>Stichopodidae</taxon>
        <taxon>Apostichopus</taxon>
    </lineage>
</organism>
<dbReference type="OrthoDB" id="6020735at2759"/>
<keyword evidence="2" id="KW-0053">Apoptosis</keyword>
<protein>
    <submittedName>
        <fullName evidence="5">Putative bcl-2-likeous antagonist/killer</fullName>
    </submittedName>
</protein>
<dbReference type="InterPro" id="IPR002475">
    <property type="entry name" value="Bcl2-like"/>
</dbReference>
<dbReference type="GO" id="GO:0051400">
    <property type="term" value="F:BH domain binding"/>
    <property type="evidence" value="ECO:0007669"/>
    <property type="project" value="TreeGrafter"/>
</dbReference>
<dbReference type="InterPro" id="IPR026298">
    <property type="entry name" value="Bcl-2_fam"/>
</dbReference>
<dbReference type="Gene3D" id="1.10.437.10">
    <property type="entry name" value="Blc2-like"/>
    <property type="match status" value="1"/>
</dbReference>
<dbReference type="STRING" id="307972.A0A2G8KUY4"/>
<dbReference type="InterPro" id="IPR036834">
    <property type="entry name" value="Bcl-2-like_sf"/>
</dbReference>
<dbReference type="PROSITE" id="PS50062">
    <property type="entry name" value="BCL2_FAMILY"/>
    <property type="match status" value="1"/>
</dbReference>
<name>A0A2G8KUY4_STIJA</name>
<dbReference type="GO" id="GO:0005741">
    <property type="term" value="C:mitochondrial outer membrane"/>
    <property type="evidence" value="ECO:0007669"/>
    <property type="project" value="TreeGrafter"/>
</dbReference>
<dbReference type="SUPFAM" id="SSF56854">
    <property type="entry name" value="Bcl-2 inhibitors of programmed cell death"/>
    <property type="match status" value="1"/>
</dbReference>
<dbReference type="Pfam" id="PF00452">
    <property type="entry name" value="Bcl-2"/>
    <property type="match status" value="1"/>
</dbReference>
<dbReference type="GO" id="GO:0008630">
    <property type="term" value="P:intrinsic apoptotic signaling pathway in response to DNA damage"/>
    <property type="evidence" value="ECO:0007669"/>
    <property type="project" value="TreeGrafter"/>
</dbReference>
<dbReference type="AlphaFoldDB" id="A0A2G8KUY4"/>
<dbReference type="PANTHER" id="PTHR11256:SF41">
    <property type="entry name" value="BCL-2 HOMOLOGOUS ANTAGONIST_KILLER"/>
    <property type="match status" value="1"/>
</dbReference>
<comment type="caution">
    <text evidence="5">The sequence shown here is derived from an EMBL/GenBank/DDBJ whole genome shotgun (WGS) entry which is preliminary data.</text>
</comment>
<dbReference type="InterPro" id="IPR046371">
    <property type="entry name" value="Bcl-2_BH1-3"/>
</dbReference>
<dbReference type="GO" id="GO:0042981">
    <property type="term" value="P:regulation of apoptotic process"/>
    <property type="evidence" value="ECO:0007669"/>
    <property type="project" value="InterPro"/>
</dbReference>
<evidence type="ECO:0000313" key="5">
    <source>
        <dbReference type="EMBL" id="PIK51782.1"/>
    </source>
</evidence>
<gene>
    <name evidence="5" type="ORF">BSL78_11306</name>
</gene>
<evidence type="ECO:0000256" key="1">
    <source>
        <dbReference type="ARBA" id="ARBA00009458"/>
    </source>
</evidence>
<dbReference type="GO" id="GO:0015288">
    <property type="term" value="F:porin activity"/>
    <property type="evidence" value="ECO:0007669"/>
    <property type="project" value="TreeGrafter"/>
</dbReference>
<comment type="similarity">
    <text evidence="1">Belongs to the Bcl-2 family.</text>
</comment>